<proteinExistence type="predicted"/>
<dbReference type="OrthoDB" id="1435821at2759"/>
<dbReference type="Proteomes" id="UP000242715">
    <property type="component" value="Unassembled WGS sequence"/>
</dbReference>
<keyword evidence="2" id="KW-1185">Reference proteome</keyword>
<sequence length="382" mass="42427">MMGIIGDNDHGCALKTGILDFIGGNKIMKIVDLCNVAEGGVAIIIACYFSVVEGVDMWYVSRGAVGEPRFRLEIEVGDETDEIVLNLYDDVVRKAAPRTCRVLQSMIDGSTAYPDELDETFGDPVLFRVRKDYQCDSCGVVAVDVLDVYFDSSLLEIYLNPNHSAYDHNVVLHDEKLFESITDDHTVGIASGSLGGNASVVDKKRVAECYPDSDEESLPRDKKIHGVHLRFPRDDTSAEPRFKVSIKFRDSFNEVVFVFFDDQVKKMAFETYRVLGSIGESCSMYPKEMDVLYGDVFVFKAKKKLGVGSFKVLEFISDPILVDIFLEEYMSDVDGSFADISHPDDAFSSTENCFAIVKSEGGCSTRNRSESLESVGDVNIPK</sequence>
<protein>
    <recommendedName>
        <fullName evidence="3">Replication factor A C-terminal domain-containing protein</fullName>
    </recommendedName>
</protein>
<gene>
    <name evidence="1" type="ORF">TSUD_59950</name>
</gene>
<dbReference type="EMBL" id="DF973741">
    <property type="protein sequence ID" value="GAU39038.1"/>
    <property type="molecule type" value="Genomic_DNA"/>
</dbReference>
<accession>A0A2Z6N2F0</accession>
<name>A0A2Z6N2F0_TRISU</name>
<dbReference type="AlphaFoldDB" id="A0A2Z6N2F0"/>
<evidence type="ECO:0008006" key="3">
    <source>
        <dbReference type="Google" id="ProtNLM"/>
    </source>
</evidence>
<dbReference type="Gene3D" id="2.40.50.140">
    <property type="entry name" value="Nucleic acid-binding proteins"/>
    <property type="match status" value="1"/>
</dbReference>
<dbReference type="InterPro" id="IPR012340">
    <property type="entry name" value="NA-bd_OB-fold"/>
</dbReference>
<reference evidence="2" key="1">
    <citation type="journal article" date="2017" name="Front. Plant Sci.">
        <title>Climate Clever Clovers: New Paradigm to Reduce the Environmental Footprint of Ruminants by Breeding Low Methanogenic Forages Utilizing Haplotype Variation.</title>
        <authorList>
            <person name="Kaur P."/>
            <person name="Appels R."/>
            <person name="Bayer P.E."/>
            <person name="Keeble-Gagnere G."/>
            <person name="Wang J."/>
            <person name="Hirakawa H."/>
            <person name="Shirasawa K."/>
            <person name="Vercoe P."/>
            <person name="Stefanova K."/>
            <person name="Durmic Z."/>
            <person name="Nichols P."/>
            <person name="Revell C."/>
            <person name="Isobe S.N."/>
            <person name="Edwards D."/>
            <person name="Erskine W."/>
        </authorList>
    </citation>
    <scope>NUCLEOTIDE SEQUENCE [LARGE SCALE GENOMIC DNA]</scope>
    <source>
        <strain evidence="2">cv. Daliak</strain>
    </source>
</reference>
<organism evidence="1 2">
    <name type="scientific">Trifolium subterraneum</name>
    <name type="common">Subterranean clover</name>
    <dbReference type="NCBI Taxonomy" id="3900"/>
    <lineage>
        <taxon>Eukaryota</taxon>
        <taxon>Viridiplantae</taxon>
        <taxon>Streptophyta</taxon>
        <taxon>Embryophyta</taxon>
        <taxon>Tracheophyta</taxon>
        <taxon>Spermatophyta</taxon>
        <taxon>Magnoliopsida</taxon>
        <taxon>eudicotyledons</taxon>
        <taxon>Gunneridae</taxon>
        <taxon>Pentapetalae</taxon>
        <taxon>rosids</taxon>
        <taxon>fabids</taxon>
        <taxon>Fabales</taxon>
        <taxon>Fabaceae</taxon>
        <taxon>Papilionoideae</taxon>
        <taxon>50 kb inversion clade</taxon>
        <taxon>NPAAA clade</taxon>
        <taxon>Hologalegina</taxon>
        <taxon>IRL clade</taxon>
        <taxon>Trifolieae</taxon>
        <taxon>Trifolium</taxon>
    </lineage>
</organism>
<evidence type="ECO:0000313" key="1">
    <source>
        <dbReference type="EMBL" id="GAU39038.1"/>
    </source>
</evidence>
<evidence type="ECO:0000313" key="2">
    <source>
        <dbReference type="Proteomes" id="UP000242715"/>
    </source>
</evidence>